<evidence type="ECO:0000256" key="7">
    <source>
        <dbReference type="ARBA" id="ARBA00023136"/>
    </source>
</evidence>
<dbReference type="PANTHER" id="PTHR14402">
    <property type="entry name" value="RECEPTOR TRANSPORTING PROTEIN"/>
    <property type="match status" value="1"/>
</dbReference>
<dbReference type="SMART" id="SM01328">
    <property type="entry name" value="zf-3CxxC"/>
    <property type="match status" value="1"/>
</dbReference>
<dbReference type="EMBL" id="JACAGC010000016">
    <property type="protein sequence ID" value="KAF6313437.1"/>
    <property type="molecule type" value="Genomic_DNA"/>
</dbReference>
<evidence type="ECO:0000256" key="3">
    <source>
        <dbReference type="ARBA" id="ARBA00022723"/>
    </source>
</evidence>
<dbReference type="GO" id="GO:0051205">
    <property type="term" value="P:protein insertion into membrane"/>
    <property type="evidence" value="ECO:0007669"/>
    <property type="project" value="TreeGrafter"/>
</dbReference>
<accession>A0A7J7UKI7</accession>
<keyword evidence="2 9" id="KW-0812">Transmembrane</keyword>
<name>A0A7J7UKI7_RHIFE</name>
<dbReference type="InterPro" id="IPR027377">
    <property type="entry name" value="ZAR1/RTP1-5-like_Znf-3CxxC"/>
</dbReference>
<keyword evidence="4" id="KW-0863">Zinc-finger</keyword>
<dbReference type="OrthoDB" id="8121437at2759"/>
<dbReference type="GO" id="GO:0031849">
    <property type="term" value="F:olfactory receptor binding"/>
    <property type="evidence" value="ECO:0007669"/>
    <property type="project" value="TreeGrafter"/>
</dbReference>
<evidence type="ECO:0000259" key="10">
    <source>
        <dbReference type="SMART" id="SM01328"/>
    </source>
</evidence>
<evidence type="ECO:0000256" key="6">
    <source>
        <dbReference type="ARBA" id="ARBA00022989"/>
    </source>
</evidence>
<evidence type="ECO:0000313" key="12">
    <source>
        <dbReference type="Proteomes" id="UP000585614"/>
    </source>
</evidence>
<evidence type="ECO:0000256" key="5">
    <source>
        <dbReference type="ARBA" id="ARBA00022833"/>
    </source>
</evidence>
<dbReference type="GO" id="GO:0016020">
    <property type="term" value="C:membrane"/>
    <property type="evidence" value="ECO:0007669"/>
    <property type="project" value="UniProtKB-SubCell"/>
</dbReference>
<feature type="transmembrane region" description="Helical" evidence="9">
    <location>
        <begin position="267"/>
        <end position="289"/>
    </location>
</feature>
<dbReference type="AlphaFoldDB" id="A0A7J7UKI7"/>
<evidence type="ECO:0000256" key="8">
    <source>
        <dbReference type="SAM" id="MobiDB-lite"/>
    </source>
</evidence>
<proteinExistence type="predicted"/>
<gene>
    <name evidence="11" type="ORF">mRhiFer1_014754</name>
</gene>
<evidence type="ECO:0000256" key="2">
    <source>
        <dbReference type="ARBA" id="ARBA00022692"/>
    </source>
</evidence>
<keyword evidence="3" id="KW-0479">Metal-binding</keyword>
<reference evidence="11 12" key="1">
    <citation type="journal article" date="2020" name="Nature">
        <title>Six reference-quality genomes reveal evolution of bat adaptations.</title>
        <authorList>
            <person name="Jebb D."/>
            <person name="Huang Z."/>
            <person name="Pippel M."/>
            <person name="Hughes G.M."/>
            <person name="Lavrichenko K."/>
            <person name="Devanna P."/>
            <person name="Winkler S."/>
            <person name="Jermiin L.S."/>
            <person name="Skirmuntt E.C."/>
            <person name="Katzourakis A."/>
            <person name="Burkitt-Gray L."/>
            <person name="Ray D.A."/>
            <person name="Sullivan K.A.M."/>
            <person name="Roscito J.G."/>
            <person name="Kirilenko B.M."/>
            <person name="Davalos L.M."/>
            <person name="Corthals A.P."/>
            <person name="Power M.L."/>
            <person name="Jones G."/>
            <person name="Ransome R.D."/>
            <person name="Dechmann D.K.N."/>
            <person name="Locatelli A.G."/>
            <person name="Puechmaille S.J."/>
            <person name="Fedrigo O."/>
            <person name="Jarvis E.D."/>
            <person name="Hiller M."/>
            <person name="Vernes S.C."/>
            <person name="Myers E.W."/>
            <person name="Teeling E.C."/>
        </authorList>
    </citation>
    <scope>NUCLEOTIDE SEQUENCE [LARGE SCALE GENOMIC DNA]</scope>
    <source>
        <strain evidence="11">MRhiFer1</strain>
        <tissue evidence="11">Lung</tissue>
    </source>
</reference>
<dbReference type="GO" id="GO:0005737">
    <property type="term" value="C:cytoplasm"/>
    <property type="evidence" value="ECO:0007669"/>
    <property type="project" value="TreeGrafter"/>
</dbReference>
<comment type="subcellular location">
    <subcellularLocation>
        <location evidence="1">Membrane</location>
        <topology evidence="1">Single-pass membrane protein</topology>
    </subcellularLocation>
</comment>
<dbReference type="Proteomes" id="UP000585614">
    <property type="component" value="Unassembled WGS sequence"/>
</dbReference>
<evidence type="ECO:0000256" key="1">
    <source>
        <dbReference type="ARBA" id="ARBA00004167"/>
    </source>
</evidence>
<feature type="domain" description="3CxxC-type" evidence="10">
    <location>
        <begin position="48"/>
        <end position="160"/>
    </location>
</feature>
<keyword evidence="6 9" id="KW-1133">Transmembrane helix</keyword>
<evidence type="ECO:0000256" key="9">
    <source>
        <dbReference type="SAM" id="Phobius"/>
    </source>
</evidence>
<comment type="caution">
    <text evidence="11">The sequence shown here is derived from an EMBL/GenBank/DDBJ whole genome shotgun (WGS) entry which is preliminary data.</text>
</comment>
<keyword evidence="5" id="KW-0862">Zinc</keyword>
<evidence type="ECO:0000313" key="11">
    <source>
        <dbReference type="EMBL" id="KAF6313437.1"/>
    </source>
</evidence>
<dbReference type="PANTHER" id="PTHR14402:SF9">
    <property type="entry name" value="RECEPTOR-TRANSPORTING PROTEIN 3"/>
    <property type="match status" value="1"/>
</dbReference>
<protein>
    <submittedName>
        <fullName evidence="11">Receptor transporter protein 3</fullName>
    </submittedName>
</protein>
<feature type="compositionally biased region" description="Polar residues" evidence="8">
    <location>
        <begin position="190"/>
        <end position="205"/>
    </location>
</feature>
<dbReference type="Pfam" id="PF13695">
    <property type="entry name" value="Zn_ribbon_3CxxC"/>
    <property type="match status" value="1"/>
</dbReference>
<feature type="region of interest" description="Disordered" evidence="8">
    <location>
        <begin position="190"/>
        <end position="211"/>
    </location>
</feature>
<organism evidence="11 12">
    <name type="scientific">Rhinolophus ferrumequinum</name>
    <name type="common">Greater horseshoe bat</name>
    <dbReference type="NCBI Taxonomy" id="59479"/>
    <lineage>
        <taxon>Eukaryota</taxon>
        <taxon>Metazoa</taxon>
        <taxon>Chordata</taxon>
        <taxon>Craniata</taxon>
        <taxon>Vertebrata</taxon>
        <taxon>Euteleostomi</taxon>
        <taxon>Mammalia</taxon>
        <taxon>Eutheria</taxon>
        <taxon>Laurasiatheria</taxon>
        <taxon>Chiroptera</taxon>
        <taxon>Yinpterochiroptera</taxon>
        <taxon>Rhinolophoidea</taxon>
        <taxon>Rhinolophidae</taxon>
        <taxon>Rhinolophinae</taxon>
        <taxon>Rhinolophus</taxon>
    </lineage>
</organism>
<keyword evidence="11" id="KW-0675">Receptor</keyword>
<sequence>MRHDMKVWQQVFQELIQEVKPWHTWTLKLDESLIPNTLQPGWTQYQQWVFARFQCSWCSRSWASAQVQVLFHMHWSKRESKGRVKMRIFAQRCQKCANPPFEIPEFTEENISRILNNLVFRILKKCYKEGFKSMKEIRTVKDNYIEGPHDINNCEACLQGFCAQSGLGLTTQPPVSLTLPVISLPTTVRTPIQKPSPTKSSTTAGVVTGGARVKKREVSPNPWFPKPTQAASLRANTNYHVETRIQVPHSSENFYSHTAQNPKRRNVGICCCLIILILITVVVIVVKIYV</sequence>
<evidence type="ECO:0000256" key="4">
    <source>
        <dbReference type="ARBA" id="ARBA00022771"/>
    </source>
</evidence>
<dbReference type="InterPro" id="IPR026096">
    <property type="entry name" value="R-trans_p"/>
</dbReference>
<keyword evidence="7 9" id="KW-0472">Membrane</keyword>
<dbReference type="GO" id="GO:0008270">
    <property type="term" value="F:zinc ion binding"/>
    <property type="evidence" value="ECO:0007669"/>
    <property type="project" value="UniProtKB-KW"/>
</dbReference>
<dbReference type="GO" id="GO:0001580">
    <property type="term" value="P:detection of chemical stimulus involved in sensory perception of bitter taste"/>
    <property type="evidence" value="ECO:0007669"/>
    <property type="project" value="TreeGrafter"/>
</dbReference>
<dbReference type="GO" id="GO:0006612">
    <property type="term" value="P:protein targeting to membrane"/>
    <property type="evidence" value="ECO:0007669"/>
    <property type="project" value="TreeGrafter"/>
</dbReference>